<keyword evidence="1" id="KW-1133">Transmembrane helix</keyword>
<feature type="transmembrane region" description="Helical" evidence="1">
    <location>
        <begin position="140"/>
        <end position="160"/>
    </location>
</feature>
<evidence type="ECO:0000313" key="3">
    <source>
        <dbReference type="Proteomes" id="UP001385892"/>
    </source>
</evidence>
<sequence length="242" mass="27093">MTASNHPNGLVKLFGKIKNYKVTRTEASFVFTDADRTRLGVIAVAAGIVGLSGPAISAASSAVGAEELADYVEFNLHESSVKGWVWRSPFKEGDLVEIVAEWQGDHYEAIGIARPVDRIIAMYPHCSRGRSTHVRNALKWWIFSVTALLGLGSIFFWVGLGADQMHVFFTRIFPFVGLGSYTFFGLMTISLARRWMPFVRLAQKVFVTLDWADPGNIDLVRSSKIKRKLDDPGEFGTFYFRY</sequence>
<dbReference type="EMBL" id="JBBKZT010000002">
    <property type="protein sequence ID" value="MEJ8846202.1"/>
    <property type="molecule type" value="Genomic_DNA"/>
</dbReference>
<protein>
    <submittedName>
        <fullName evidence="2">Type VI secretion system effector</fullName>
    </submittedName>
</protein>
<keyword evidence="1" id="KW-0812">Transmembrane</keyword>
<organism evidence="2 3">
    <name type="scientific">Variovorax rhizosphaerae</name>
    <dbReference type="NCBI Taxonomy" id="1836200"/>
    <lineage>
        <taxon>Bacteria</taxon>
        <taxon>Pseudomonadati</taxon>
        <taxon>Pseudomonadota</taxon>
        <taxon>Betaproteobacteria</taxon>
        <taxon>Burkholderiales</taxon>
        <taxon>Comamonadaceae</taxon>
        <taxon>Variovorax</taxon>
    </lineage>
</organism>
<comment type="caution">
    <text evidence="2">The sequence shown here is derived from an EMBL/GenBank/DDBJ whole genome shotgun (WGS) entry which is preliminary data.</text>
</comment>
<keyword evidence="3" id="KW-1185">Reference proteome</keyword>
<evidence type="ECO:0000313" key="2">
    <source>
        <dbReference type="EMBL" id="MEJ8846202.1"/>
    </source>
</evidence>
<proteinExistence type="predicted"/>
<reference evidence="2 3" key="1">
    <citation type="submission" date="2024-03" db="EMBL/GenBank/DDBJ databases">
        <title>Novel species of the genus Variovorax.</title>
        <authorList>
            <person name="Liu Q."/>
            <person name="Xin Y.-H."/>
        </authorList>
    </citation>
    <scope>NUCLEOTIDE SEQUENCE [LARGE SCALE GENOMIC DNA]</scope>
    <source>
        <strain evidence="2 3">KACC 18900</strain>
    </source>
</reference>
<dbReference type="RefSeq" id="WP_340341345.1">
    <property type="nucleotide sequence ID" value="NZ_JBBKZT010000002.1"/>
</dbReference>
<name>A0ABU8WHU6_9BURK</name>
<gene>
    <name evidence="2" type="ORF">WKW82_06065</name>
</gene>
<dbReference type="NCBIfam" id="NF041560">
    <property type="entry name" value="T6SS_Burk_ExIF"/>
    <property type="match status" value="1"/>
</dbReference>
<accession>A0ABU8WHU6</accession>
<dbReference type="Proteomes" id="UP001385892">
    <property type="component" value="Unassembled WGS sequence"/>
</dbReference>
<keyword evidence="1" id="KW-0472">Membrane</keyword>
<feature type="transmembrane region" description="Helical" evidence="1">
    <location>
        <begin position="172"/>
        <end position="192"/>
    </location>
</feature>
<evidence type="ECO:0000256" key="1">
    <source>
        <dbReference type="SAM" id="Phobius"/>
    </source>
</evidence>
<dbReference type="InterPro" id="IPR048130">
    <property type="entry name" value="T6SS_ExIF-like"/>
</dbReference>